<evidence type="ECO:0000256" key="2">
    <source>
        <dbReference type="ARBA" id="ARBA00022649"/>
    </source>
</evidence>
<gene>
    <name evidence="6" type="ORF">PROAA_270003</name>
</gene>
<dbReference type="InterPro" id="IPR051813">
    <property type="entry name" value="HepT_RNase_toxin"/>
</dbReference>
<evidence type="ECO:0000256" key="3">
    <source>
        <dbReference type="ARBA" id="ARBA00022722"/>
    </source>
</evidence>
<keyword evidence="4" id="KW-0547">Nucleotide-binding</keyword>
<keyword evidence="3" id="KW-0540">Nuclease</keyword>
<proteinExistence type="predicted"/>
<evidence type="ECO:0000313" key="7">
    <source>
        <dbReference type="Proteomes" id="UP000199600"/>
    </source>
</evidence>
<dbReference type="GO" id="GO:0016787">
    <property type="term" value="F:hydrolase activity"/>
    <property type="evidence" value="ECO:0007669"/>
    <property type="project" value="UniProtKB-KW"/>
</dbReference>
<keyword evidence="2" id="KW-1277">Toxin-antitoxin system</keyword>
<evidence type="ECO:0000256" key="1">
    <source>
        <dbReference type="ARBA" id="ARBA00022553"/>
    </source>
</evidence>
<dbReference type="InterPro" id="IPR008201">
    <property type="entry name" value="HepT-like"/>
</dbReference>
<keyword evidence="7" id="KW-1185">Reference proteome</keyword>
<evidence type="ECO:0000256" key="4">
    <source>
        <dbReference type="ARBA" id="ARBA00022741"/>
    </source>
</evidence>
<protein>
    <recommendedName>
        <fullName evidence="8">DUF86 domain-containing protein</fullName>
    </recommendedName>
</protein>
<accession>A0A1A8XUX4</accession>
<dbReference type="AlphaFoldDB" id="A0A1A8XUX4"/>
<dbReference type="EMBL" id="FLQY01000190">
    <property type="protein sequence ID" value="SBT08372.1"/>
    <property type="molecule type" value="Genomic_DNA"/>
</dbReference>
<keyword evidence="1" id="KW-0597">Phosphoprotein</keyword>
<dbReference type="PANTHER" id="PTHR34139">
    <property type="entry name" value="UPF0331 PROTEIN MJ0127"/>
    <property type="match status" value="1"/>
</dbReference>
<name>A0A1A8XUX4_9RHOO</name>
<evidence type="ECO:0000313" key="6">
    <source>
        <dbReference type="EMBL" id="SBT08372.1"/>
    </source>
</evidence>
<evidence type="ECO:0000256" key="5">
    <source>
        <dbReference type="ARBA" id="ARBA00022801"/>
    </source>
</evidence>
<dbReference type="PANTHER" id="PTHR34139:SF1">
    <property type="entry name" value="RNASE MJ1380-RELATED"/>
    <property type="match status" value="1"/>
</dbReference>
<sequence>MSSKDPNVFLAHARDCLVRVQDYAVEGETFFLRDRKTQDAIYRNLEIVGQCIKDAGVDSLRSTHPEVDWRTIADFRNVLAHAYQSVKPEMVWAIIATETPRLLDALNRILDGWKP</sequence>
<dbReference type="GO" id="GO:0004540">
    <property type="term" value="F:RNA nuclease activity"/>
    <property type="evidence" value="ECO:0007669"/>
    <property type="project" value="InterPro"/>
</dbReference>
<dbReference type="Proteomes" id="UP000199600">
    <property type="component" value="Unassembled WGS sequence"/>
</dbReference>
<dbReference type="GO" id="GO:0000166">
    <property type="term" value="F:nucleotide binding"/>
    <property type="evidence" value="ECO:0007669"/>
    <property type="project" value="UniProtKB-KW"/>
</dbReference>
<reference evidence="6 7" key="1">
    <citation type="submission" date="2016-06" db="EMBL/GenBank/DDBJ databases">
        <authorList>
            <person name="Kjaerup R.B."/>
            <person name="Dalgaard T.S."/>
            <person name="Juul-Madsen H.R."/>
        </authorList>
    </citation>
    <scope>NUCLEOTIDE SEQUENCE [LARGE SCALE GENOMIC DNA]</scope>
    <source>
        <strain evidence="6">2</strain>
    </source>
</reference>
<keyword evidence="5" id="KW-0378">Hydrolase</keyword>
<dbReference type="Pfam" id="PF01934">
    <property type="entry name" value="HepT-like"/>
    <property type="match status" value="1"/>
</dbReference>
<organism evidence="6 7">
    <name type="scientific">Candidatus Propionivibrio aalborgensis</name>
    <dbReference type="NCBI Taxonomy" id="1860101"/>
    <lineage>
        <taxon>Bacteria</taxon>
        <taxon>Pseudomonadati</taxon>
        <taxon>Pseudomonadota</taxon>
        <taxon>Betaproteobacteria</taxon>
        <taxon>Rhodocyclales</taxon>
        <taxon>Rhodocyclaceae</taxon>
        <taxon>Propionivibrio</taxon>
    </lineage>
</organism>
<evidence type="ECO:0008006" key="8">
    <source>
        <dbReference type="Google" id="ProtNLM"/>
    </source>
</evidence>
<dbReference type="GO" id="GO:0110001">
    <property type="term" value="C:toxin-antitoxin complex"/>
    <property type="evidence" value="ECO:0007669"/>
    <property type="project" value="InterPro"/>
</dbReference>
<dbReference type="RefSeq" id="WP_186411207.1">
    <property type="nucleotide sequence ID" value="NZ_FLQY01000190.1"/>
</dbReference>